<evidence type="ECO:0000256" key="1">
    <source>
        <dbReference type="SAM" id="Coils"/>
    </source>
</evidence>
<feature type="region of interest" description="Disordered" evidence="2">
    <location>
        <begin position="14"/>
        <end position="40"/>
    </location>
</feature>
<keyword evidence="1" id="KW-0175">Coiled coil</keyword>
<feature type="compositionally biased region" description="Basic and acidic residues" evidence="2">
    <location>
        <begin position="14"/>
        <end position="28"/>
    </location>
</feature>
<feature type="coiled-coil region" evidence="1">
    <location>
        <begin position="145"/>
        <end position="172"/>
    </location>
</feature>
<sequence length="198" mass="21807">MALVLMVIVTSCGEHERDESPGGREMPKRAKLPSHIPGNKDMNGTEGLLGDFAFDVHFIDLPSNGTNQPFAFISLPGNSYDSLAYNYIEKCSPVQGIILRTVAKEHTGMVLDFRTAGTNSEQATFKIEAGDNQIPLVLVWDDASIDRAQAMRALLEKTLEEKLQEAAFLDETAISIMPTMHFSSRPTLEAAKTRSCFQ</sequence>
<evidence type="ECO:0000313" key="4">
    <source>
        <dbReference type="Proteomes" id="UP000249547"/>
    </source>
</evidence>
<gene>
    <name evidence="3" type="ORF">LX64_01508</name>
</gene>
<dbReference type="AlphaFoldDB" id="A0A327QYR8"/>
<reference evidence="3 4" key="1">
    <citation type="submission" date="2018-06" db="EMBL/GenBank/DDBJ databases">
        <title>Genomic Encyclopedia of Archaeal and Bacterial Type Strains, Phase II (KMG-II): from individual species to whole genera.</title>
        <authorList>
            <person name="Goeker M."/>
        </authorList>
    </citation>
    <scope>NUCLEOTIDE SEQUENCE [LARGE SCALE GENOMIC DNA]</scope>
    <source>
        <strain evidence="3 4">DSM 23857</strain>
    </source>
</reference>
<evidence type="ECO:0000313" key="3">
    <source>
        <dbReference type="EMBL" id="RAJ08854.1"/>
    </source>
</evidence>
<keyword evidence="4" id="KW-1185">Reference proteome</keyword>
<proteinExistence type="predicted"/>
<dbReference type="Proteomes" id="UP000249547">
    <property type="component" value="Unassembled WGS sequence"/>
</dbReference>
<comment type="caution">
    <text evidence="3">The sequence shown here is derived from an EMBL/GenBank/DDBJ whole genome shotgun (WGS) entry which is preliminary data.</text>
</comment>
<name>A0A327QYR8_9BACT</name>
<evidence type="ECO:0000256" key="2">
    <source>
        <dbReference type="SAM" id="MobiDB-lite"/>
    </source>
</evidence>
<dbReference type="EMBL" id="QLLL01000002">
    <property type="protein sequence ID" value="RAJ08854.1"/>
    <property type="molecule type" value="Genomic_DNA"/>
</dbReference>
<accession>A0A327QYR8</accession>
<protein>
    <submittedName>
        <fullName evidence="3">Uncharacterized protein</fullName>
    </submittedName>
</protein>
<organism evidence="3 4">
    <name type="scientific">Chitinophaga skermanii</name>
    <dbReference type="NCBI Taxonomy" id="331697"/>
    <lineage>
        <taxon>Bacteria</taxon>
        <taxon>Pseudomonadati</taxon>
        <taxon>Bacteroidota</taxon>
        <taxon>Chitinophagia</taxon>
        <taxon>Chitinophagales</taxon>
        <taxon>Chitinophagaceae</taxon>
        <taxon>Chitinophaga</taxon>
    </lineage>
</organism>